<feature type="domain" description="ABC3 transporter permease C-terminal" evidence="7">
    <location>
        <begin position="605"/>
        <end position="718"/>
    </location>
</feature>
<evidence type="ECO:0000256" key="5">
    <source>
        <dbReference type="ARBA" id="ARBA00023136"/>
    </source>
</evidence>
<evidence type="ECO:0000259" key="7">
    <source>
        <dbReference type="Pfam" id="PF02687"/>
    </source>
</evidence>
<proteinExistence type="predicted"/>
<protein>
    <submittedName>
        <fullName evidence="8">ABC transporter permease</fullName>
    </submittedName>
</protein>
<keyword evidence="3 6" id="KW-0812">Transmembrane</keyword>
<evidence type="ECO:0000313" key="9">
    <source>
        <dbReference type="Proteomes" id="UP000218332"/>
    </source>
</evidence>
<dbReference type="Proteomes" id="UP000218332">
    <property type="component" value="Unassembled WGS sequence"/>
</dbReference>
<feature type="transmembrane region" description="Helical" evidence="6">
    <location>
        <begin position="653"/>
        <end position="676"/>
    </location>
</feature>
<dbReference type="GO" id="GO:0005886">
    <property type="term" value="C:plasma membrane"/>
    <property type="evidence" value="ECO:0007669"/>
    <property type="project" value="UniProtKB-SubCell"/>
</dbReference>
<accession>A0A2A2I550</accession>
<feature type="transmembrane region" description="Helical" evidence="6">
    <location>
        <begin position="306"/>
        <end position="323"/>
    </location>
</feature>
<feature type="transmembrane region" description="Helical" evidence="6">
    <location>
        <begin position="227"/>
        <end position="250"/>
    </location>
</feature>
<comment type="subcellular location">
    <subcellularLocation>
        <location evidence="1">Cell membrane</location>
        <topology evidence="1">Multi-pass membrane protein</topology>
    </subcellularLocation>
</comment>
<name>A0A2A2I550_9GAMM</name>
<keyword evidence="4 6" id="KW-1133">Transmembrane helix</keyword>
<dbReference type="InterPro" id="IPR003838">
    <property type="entry name" value="ABC3_permease_C"/>
</dbReference>
<keyword evidence="5 6" id="KW-0472">Membrane</keyword>
<dbReference type="Pfam" id="PF02687">
    <property type="entry name" value="FtsX"/>
    <property type="match status" value="2"/>
</dbReference>
<gene>
    <name evidence="8" type="ORF">CF392_01410</name>
</gene>
<dbReference type="PANTHER" id="PTHR30287">
    <property type="entry name" value="MEMBRANE COMPONENT OF PREDICTED ABC SUPERFAMILY METABOLITE UPTAKE TRANSPORTER"/>
    <property type="match status" value="1"/>
</dbReference>
<dbReference type="InterPro" id="IPR038766">
    <property type="entry name" value="Membrane_comp_ABC_pdt"/>
</dbReference>
<dbReference type="EMBL" id="NMPM01000008">
    <property type="protein sequence ID" value="PAV27141.1"/>
    <property type="molecule type" value="Genomic_DNA"/>
</dbReference>
<keyword evidence="9" id="KW-1185">Reference proteome</keyword>
<feature type="domain" description="ABC3 transporter permease C-terminal" evidence="7">
    <location>
        <begin position="178"/>
        <end position="288"/>
    </location>
</feature>
<dbReference type="PANTHER" id="PTHR30287:SF2">
    <property type="entry name" value="BLL1001 PROTEIN"/>
    <property type="match status" value="1"/>
</dbReference>
<evidence type="ECO:0000256" key="4">
    <source>
        <dbReference type="ARBA" id="ARBA00022989"/>
    </source>
</evidence>
<organism evidence="8 9">
    <name type="scientific">Tamilnaduibacter salinus</name>
    <dbReference type="NCBI Taxonomy" id="1484056"/>
    <lineage>
        <taxon>Bacteria</taxon>
        <taxon>Pseudomonadati</taxon>
        <taxon>Pseudomonadota</taxon>
        <taxon>Gammaproteobacteria</taxon>
        <taxon>Pseudomonadales</taxon>
        <taxon>Marinobacteraceae</taxon>
        <taxon>Tamilnaduibacter</taxon>
    </lineage>
</organism>
<evidence type="ECO:0000256" key="2">
    <source>
        <dbReference type="ARBA" id="ARBA00022475"/>
    </source>
</evidence>
<dbReference type="RefSeq" id="WP_095609684.1">
    <property type="nucleotide sequence ID" value="NZ_NMPM01000008.1"/>
</dbReference>
<feature type="transmembrane region" description="Helical" evidence="6">
    <location>
        <begin position="696"/>
        <end position="716"/>
    </location>
</feature>
<keyword evidence="2" id="KW-1003">Cell membrane</keyword>
<feature type="transmembrane region" description="Helical" evidence="6">
    <location>
        <begin position="605"/>
        <end position="626"/>
    </location>
</feature>
<feature type="transmembrane region" description="Helical" evidence="6">
    <location>
        <begin position="270"/>
        <end position="294"/>
    </location>
</feature>
<reference evidence="8 9" key="1">
    <citation type="submission" date="2017-07" db="EMBL/GenBank/DDBJ databases">
        <title>Tamlnaduibacter salinus (Mi-7) genome sequencing.</title>
        <authorList>
            <person name="Verma A."/>
            <person name="Krishnamurthi S."/>
        </authorList>
    </citation>
    <scope>NUCLEOTIDE SEQUENCE [LARGE SCALE GENOMIC DNA]</scope>
    <source>
        <strain evidence="8 9">Mi-7</strain>
    </source>
</reference>
<sequence>MGPAGALFSHYRRHPLQLVSLALIIMLATALWASVWTLTDQARDSLERSEAALAARFEIARQDGATVTVRDFARLRRAGTCVTPWLIVEPGDGGARRIGVDPLTLNCLDGHPASEGSGTLDGDPFLDLSGAARLPGDHRLHLLAPERADVPDGYRVQPFAGAPATGELGDSFLLNLNALSALTLLIAALLIRSVYSLSLSQRRASLELLHRQGLTRRRLAMLMAREMVVISLLAALPGLVIGHGLASVASDGFGQAMASLFDASLTSGRSLSGSLLSLGVILLVVLWCVADHWLPARRSAIRRHPVAIGSLVMIAGGTGVLAADALWELFLAIALGFVGVGLLTPPILAAWCHRRRATAPGWLAHWRRQELSALLRDLALPVVALQFALATVIAVQALVATFESTFQAWLDQRLQGDVYIERPSGMPHADMAAWLDGSSLVAHWHRVRRDQARLEGVGPAVDRLVLDPASPLLQSWQFLRSERHPWTALGQGGVMVNEQLARRQNLALGDTVTVRWGEAFRSGPLVAVYADYGRPAGEVLLPSSAAPQDWRPSFVRYAVRLTETVPIAELSDSFPRAGEARFTDNNTIHQLATGVFDQTFFLTRAISVLTLALSALSLLLMGTVVFRTRARYLSLLRVWGLSRQALRRQVRRLGLTLTGLVAAASLLPGIALTWVLVSRINPLAFGWSLPMAVYPLFWLELGLICLVIGWGIGTWMGRQTTLEDVGGLS</sequence>
<evidence type="ECO:0000256" key="1">
    <source>
        <dbReference type="ARBA" id="ARBA00004651"/>
    </source>
</evidence>
<evidence type="ECO:0000313" key="8">
    <source>
        <dbReference type="EMBL" id="PAV27141.1"/>
    </source>
</evidence>
<evidence type="ECO:0000256" key="3">
    <source>
        <dbReference type="ARBA" id="ARBA00022692"/>
    </source>
</evidence>
<dbReference type="AlphaFoldDB" id="A0A2A2I550"/>
<feature type="transmembrane region" description="Helical" evidence="6">
    <location>
        <begin position="18"/>
        <end position="38"/>
    </location>
</feature>
<comment type="caution">
    <text evidence="8">The sequence shown here is derived from an EMBL/GenBank/DDBJ whole genome shotgun (WGS) entry which is preliminary data.</text>
</comment>
<feature type="transmembrane region" description="Helical" evidence="6">
    <location>
        <begin position="373"/>
        <end position="399"/>
    </location>
</feature>
<feature type="transmembrane region" description="Helical" evidence="6">
    <location>
        <begin position="329"/>
        <end position="352"/>
    </location>
</feature>
<evidence type="ECO:0000256" key="6">
    <source>
        <dbReference type="SAM" id="Phobius"/>
    </source>
</evidence>